<keyword evidence="2" id="KW-1133">Transmembrane helix</keyword>
<name>G4TQB5_SERID</name>
<feature type="compositionally biased region" description="Low complexity" evidence="1">
    <location>
        <begin position="257"/>
        <end position="276"/>
    </location>
</feature>
<evidence type="ECO:0000256" key="1">
    <source>
        <dbReference type="SAM" id="MobiDB-lite"/>
    </source>
</evidence>
<feature type="compositionally biased region" description="Low complexity" evidence="1">
    <location>
        <begin position="237"/>
        <end position="246"/>
    </location>
</feature>
<evidence type="ECO:0000313" key="3">
    <source>
        <dbReference type="EMBL" id="CCA73508.1"/>
    </source>
</evidence>
<keyword evidence="2" id="KW-0472">Membrane</keyword>
<feature type="region of interest" description="Disordered" evidence="1">
    <location>
        <begin position="661"/>
        <end position="682"/>
    </location>
</feature>
<feature type="compositionally biased region" description="Pro residues" evidence="1">
    <location>
        <begin position="277"/>
        <end position="292"/>
    </location>
</feature>
<feature type="compositionally biased region" description="Polar residues" evidence="1">
    <location>
        <begin position="186"/>
        <end position="200"/>
    </location>
</feature>
<evidence type="ECO:0000313" key="4">
    <source>
        <dbReference type="Proteomes" id="UP000007148"/>
    </source>
</evidence>
<dbReference type="PRINTS" id="PR01217">
    <property type="entry name" value="PRICHEXTENSN"/>
</dbReference>
<keyword evidence="2" id="KW-0812">Transmembrane</keyword>
<feature type="region of interest" description="Disordered" evidence="1">
    <location>
        <begin position="119"/>
        <end position="294"/>
    </location>
</feature>
<dbReference type="STRING" id="1109443.G4TQB5"/>
<dbReference type="HOGENOM" id="CLU_289362_0_0_1"/>
<dbReference type="InParanoid" id="G4TQB5"/>
<feature type="compositionally biased region" description="Pro residues" evidence="1">
    <location>
        <begin position="402"/>
        <end position="415"/>
    </location>
</feature>
<feature type="compositionally biased region" description="Polar residues" evidence="1">
    <location>
        <begin position="132"/>
        <end position="142"/>
    </location>
</feature>
<feature type="compositionally biased region" description="Low complexity" evidence="1">
    <location>
        <begin position="1028"/>
        <end position="1054"/>
    </location>
</feature>
<dbReference type="InterPro" id="IPR051425">
    <property type="entry name" value="Formin_Homology"/>
</dbReference>
<dbReference type="OrthoDB" id="436852at2759"/>
<accession>G4TQB5</accession>
<feature type="region of interest" description="Disordered" evidence="1">
    <location>
        <begin position="381"/>
        <end position="420"/>
    </location>
</feature>
<protein>
    <submittedName>
        <fullName evidence="3">Uncharacterized protein</fullName>
    </submittedName>
</protein>
<keyword evidence="4" id="KW-1185">Reference proteome</keyword>
<dbReference type="EMBL" id="CAFZ01000231">
    <property type="protein sequence ID" value="CCA73508.1"/>
    <property type="molecule type" value="Genomic_DNA"/>
</dbReference>
<reference evidence="3 4" key="1">
    <citation type="journal article" date="2011" name="PLoS Pathog.">
        <title>Endophytic Life Strategies Decoded by Genome and Transcriptome Analyses of the Mutualistic Root Symbiont Piriformospora indica.</title>
        <authorList>
            <person name="Zuccaro A."/>
            <person name="Lahrmann U."/>
            <person name="Guldener U."/>
            <person name="Langen G."/>
            <person name="Pfiffi S."/>
            <person name="Biedenkopf D."/>
            <person name="Wong P."/>
            <person name="Samans B."/>
            <person name="Grimm C."/>
            <person name="Basiewicz M."/>
            <person name="Murat C."/>
            <person name="Martin F."/>
            <person name="Kogel K.H."/>
        </authorList>
    </citation>
    <scope>NUCLEOTIDE SEQUENCE [LARGE SCALE GENOMIC DNA]</scope>
    <source>
        <strain evidence="3 4">DSM 11827</strain>
    </source>
</reference>
<gene>
    <name evidence="3" type="ORF">PIIN_07461</name>
</gene>
<comment type="caution">
    <text evidence="3">The sequence shown here is derived from an EMBL/GenBank/DDBJ whole genome shotgun (WGS) entry which is preliminary data.</text>
</comment>
<organism evidence="3 4">
    <name type="scientific">Serendipita indica (strain DSM 11827)</name>
    <name type="common">Root endophyte fungus</name>
    <name type="synonym">Piriformospora indica</name>
    <dbReference type="NCBI Taxonomy" id="1109443"/>
    <lineage>
        <taxon>Eukaryota</taxon>
        <taxon>Fungi</taxon>
        <taxon>Dikarya</taxon>
        <taxon>Basidiomycota</taxon>
        <taxon>Agaricomycotina</taxon>
        <taxon>Agaricomycetes</taxon>
        <taxon>Sebacinales</taxon>
        <taxon>Serendipitaceae</taxon>
        <taxon>Serendipita</taxon>
    </lineage>
</organism>
<dbReference type="Proteomes" id="UP000007148">
    <property type="component" value="Unassembled WGS sequence"/>
</dbReference>
<proteinExistence type="predicted"/>
<dbReference type="PANTHER" id="PTHR45725">
    <property type="entry name" value="FORMIN HOMOLOGY 2 FAMILY MEMBER"/>
    <property type="match status" value="1"/>
</dbReference>
<feature type="compositionally biased region" description="Pro residues" evidence="1">
    <location>
        <begin position="205"/>
        <end position="216"/>
    </location>
</feature>
<dbReference type="AlphaFoldDB" id="G4TQB5"/>
<evidence type="ECO:0000256" key="2">
    <source>
        <dbReference type="SAM" id="Phobius"/>
    </source>
</evidence>
<sequence>MPTAGIVVIIKLYAQEPMLGIAQDMRQWLCVLIALKCSVVRIRSILRIPAQPIDLNTVTASGKSQLRGMTVQRLRTYLDAYGIKPKSVLEKDDLIEAIIDARGLNGCLSSENEKFYRRYTIARRSPPDTRQRGANTSSNDRSNGPVPPQRPRSTDPRLNAGNRPTAQQSRSPPPPMPSRSSDPYSQNPQHNRPMSPRQEQSAPTWTPPRSPPPLRFPTPHHAPNTYPRPNSPPPQPRWQTRPQSPTAEPRDQPWPPSGGRSRSRSVPSSEAPNPNVNRPPPPPPPPSSPRPRAPQAVPLLATIVGMTREDLSLYNVATLKGILQANHVNARLILEKSELIDKVMILIETEMRERAREQAIHEAEERAMREQQRIRQEQLRAEAGRRVQETASQDSHPSRARSPPPPERPTSPRPAPTVSTGYVERDGLCVVCQDEEANVAIVDCGKLLPVLIIPAFNYTTLVLASPIRRRQDLATILRDIGLERIMIRSNSGSSCHSLADDDCSSVAQDISAANLIAGFVDQLTSHFDTRSTDEYPYLPVTDSLVSAQFAVASSTVQSWPASSEQPSATVHAVNSDTPVTFERTTFYATSNSGNLRVGTSTAYHSLTSTNSIAEQTVAYQNSTVNFRPISTDRGQFLWLFFIILPAGVATAVWLLHNHSRRSSDKASGDYTMARSDSSHTLTSSNSLGIISADHREDGTLDEVHAAVSSSSVLAPRLSSTEDFAFPTFKGPVLLNEEVELDRFAHLETAPFPSKQDLCSYVFPATGLSVEREIMVQKASDKTQMTPSRATQGRILTTNRFVYPASRTLAPPTLGMRSLTATRKRLSPVGDVLYSTTGREHLETVEEEAPEAYDIDTPKPTFNSGPDNTSLGVESNTVIFATSNSYTMEVSSGLRARRKSSPVVPSPTLKDDHQDAVLVNQMSVQRPSRPKRSSRHQRSVNTVNLESLVIRDEVSSSADVEDRKFTQFVKELVRRADELRRDRERLTQHEAHYHHVQIRIPDAPQETTKVCFAEKCDDLQGDYLAPPTSTSAHLSDFSSSSSISSDMVSSSSSSSMIGIAH</sequence>
<feature type="transmembrane region" description="Helical" evidence="2">
    <location>
        <begin position="636"/>
        <end position="655"/>
    </location>
</feature>
<feature type="region of interest" description="Disordered" evidence="1">
    <location>
        <begin position="1026"/>
        <end position="1060"/>
    </location>
</feature>
<feature type="compositionally biased region" description="Low complexity" evidence="1">
    <location>
        <begin position="217"/>
        <end position="228"/>
    </location>
</feature>
<dbReference type="eggNOG" id="KOG4275">
    <property type="taxonomic scope" value="Eukaryota"/>
</dbReference>